<gene>
    <name evidence="2" type="ORF">J3R75_003944</name>
</gene>
<sequence>MDQLQRLVDIVAKLRAPEGGCPWDCKQTHQSLRRFLVEEAGEFLDAVEDGDHDAMRDELGDLLLQVVLHAQIASENGHFDFQDVAKSEADKMLRRHPHVFDTVTVNDAGDVVKLWDEIKKVEKGPAASAYTLDQLPRSLPALARAQKALDKADKAGFAWPDIADAINKIEEELGEVRDAARNGTPADIEEELGDLLFTMVNLCRWQKVQAEEVMQQAVGKFIRRFTAMEQLIADQGRQTSDCAPEELIDAWEEAKMAERANKS</sequence>
<dbReference type="CDD" id="cd11529">
    <property type="entry name" value="NTP-PPase_MazG_Cterm"/>
    <property type="match status" value="1"/>
</dbReference>
<dbReference type="NCBIfam" id="TIGR00444">
    <property type="entry name" value="mazG"/>
    <property type="match status" value="1"/>
</dbReference>
<name>A0AAE4ARU3_9BACT</name>
<dbReference type="PANTHER" id="PTHR30522">
    <property type="entry name" value="NUCLEOSIDE TRIPHOSPHATE PYROPHOSPHOHYDROLASE"/>
    <property type="match status" value="1"/>
</dbReference>
<dbReference type="GO" id="GO:0046076">
    <property type="term" value="P:dTTP catabolic process"/>
    <property type="evidence" value="ECO:0007669"/>
    <property type="project" value="TreeGrafter"/>
</dbReference>
<dbReference type="FunFam" id="1.10.287.1080:FF:000001">
    <property type="entry name" value="Nucleoside triphosphate pyrophosphohydrolase"/>
    <property type="match status" value="1"/>
</dbReference>
<dbReference type="InterPro" id="IPR011551">
    <property type="entry name" value="NTP_PyrPHydrolase_MazG"/>
</dbReference>
<dbReference type="GO" id="GO:0006203">
    <property type="term" value="P:dGTP catabolic process"/>
    <property type="evidence" value="ECO:0007669"/>
    <property type="project" value="TreeGrafter"/>
</dbReference>
<feature type="domain" description="NTP pyrophosphohydrolase MazG-like" evidence="1">
    <location>
        <begin position="27"/>
        <end position="100"/>
    </location>
</feature>
<dbReference type="GO" id="GO:0046061">
    <property type="term" value="P:dATP catabolic process"/>
    <property type="evidence" value="ECO:0007669"/>
    <property type="project" value="TreeGrafter"/>
</dbReference>
<dbReference type="GO" id="GO:0032259">
    <property type="term" value="P:methylation"/>
    <property type="evidence" value="ECO:0007669"/>
    <property type="project" value="UniProtKB-KW"/>
</dbReference>
<keyword evidence="2" id="KW-0808">Transferase</keyword>
<reference evidence="2" key="1">
    <citation type="submission" date="2023-07" db="EMBL/GenBank/DDBJ databases">
        <title>Genomic Encyclopedia of Type Strains, Phase IV (KMG-IV): sequencing the most valuable type-strain genomes for metagenomic binning, comparative biology and taxonomic classification.</title>
        <authorList>
            <person name="Goeker M."/>
        </authorList>
    </citation>
    <scope>NUCLEOTIDE SEQUENCE</scope>
    <source>
        <strain evidence="2">DSM 24202</strain>
    </source>
</reference>
<dbReference type="Proteomes" id="UP001238163">
    <property type="component" value="Unassembled WGS sequence"/>
</dbReference>
<comment type="caution">
    <text evidence="2">The sequence shown here is derived from an EMBL/GenBank/DDBJ whole genome shotgun (WGS) entry which is preliminary data.</text>
</comment>
<keyword evidence="3" id="KW-1185">Reference proteome</keyword>
<dbReference type="InterPro" id="IPR004518">
    <property type="entry name" value="MazG-like_dom"/>
</dbReference>
<dbReference type="AlphaFoldDB" id="A0AAE4ARU3"/>
<feature type="domain" description="NTP pyrophosphohydrolase MazG-like" evidence="1">
    <location>
        <begin position="167"/>
        <end position="224"/>
    </location>
</feature>
<organism evidence="2 3">
    <name type="scientific">Oligosphaera ethanolica</name>
    <dbReference type="NCBI Taxonomy" id="760260"/>
    <lineage>
        <taxon>Bacteria</taxon>
        <taxon>Pseudomonadati</taxon>
        <taxon>Lentisphaerota</taxon>
        <taxon>Oligosphaeria</taxon>
        <taxon>Oligosphaerales</taxon>
        <taxon>Oligosphaeraceae</taxon>
        <taxon>Oligosphaera</taxon>
    </lineage>
</organism>
<dbReference type="GO" id="GO:0008168">
    <property type="term" value="F:methyltransferase activity"/>
    <property type="evidence" value="ECO:0007669"/>
    <property type="project" value="UniProtKB-KW"/>
</dbReference>
<evidence type="ECO:0000313" key="3">
    <source>
        <dbReference type="Proteomes" id="UP001238163"/>
    </source>
</evidence>
<dbReference type="InterPro" id="IPR048011">
    <property type="entry name" value="NTP-PPase_MazG-like_C"/>
</dbReference>
<dbReference type="SUPFAM" id="SSF101386">
    <property type="entry name" value="all-alpha NTP pyrophosphatases"/>
    <property type="match status" value="2"/>
</dbReference>
<dbReference type="EMBL" id="JAUSVL010000001">
    <property type="protein sequence ID" value="MDQ0291837.1"/>
    <property type="molecule type" value="Genomic_DNA"/>
</dbReference>
<dbReference type="GO" id="GO:0047429">
    <property type="term" value="F:nucleoside triphosphate diphosphatase activity"/>
    <property type="evidence" value="ECO:0007669"/>
    <property type="project" value="InterPro"/>
</dbReference>
<dbReference type="PANTHER" id="PTHR30522:SF0">
    <property type="entry name" value="NUCLEOSIDE TRIPHOSPHATE PYROPHOSPHOHYDROLASE"/>
    <property type="match status" value="1"/>
</dbReference>
<proteinExistence type="predicted"/>
<evidence type="ECO:0000313" key="2">
    <source>
        <dbReference type="EMBL" id="MDQ0291837.1"/>
    </source>
</evidence>
<keyword evidence="2" id="KW-0489">Methyltransferase</keyword>
<accession>A0AAE4ARU3</accession>
<dbReference type="InterPro" id="IPR048015">
    <property type="entry name" value="NTP-PPase_MazG-like_N"/>
</dbReference>
<dbReference type="GO" id="GO:0046081">
    <property type="term" value="P:dUTP catabolic process"/>
    <property type="evidence" value="ECO:0007669"/>
    <property type="project" value="TreeGrafter"/>
</dbReference>
<dbReference type="GO" id="GO:0046052">
    <property type="term" value="P:UTP catabolic process"/>
    <property type="evidence" value="ECO:0007669"/>
    <property type="project" value="TreeGrafter"/>
</dbReference>
<protein>
    <submittedName>
        <fullName evidence="2">Tetrapyrrole methylase family protein/MazG family protein</fullName>
    </submittedName>
</protein>
<dbReference type="GO" id="GO:0046047">
    <property type="term" value="P:TTP catabolic process"/>
    <property type="evidence" value="ECO:0007669"/>
    <property type="project" value="TreeGrafter"/>
</dbReference>
<dbReference type="RefSeq" id="WP_307265202.1">
    <property type="nucleotide sequence ID" value="NZ_JAUSVL010000001.1"/>
</dbReference>
<dbReference type="Pfam" id="PF03819">
    <property type="entry name" value="MazG"/>
    <property type="match status" value="2"/>
</dbReference>
<dbReference type="GO" id="GO:0006950">
    <property type="term" value="P:response to stress"/>
    <property type="evidence" value="ECO:0007669"/>
    <property type="project" value="UniProtKB-ARBA"/>
</dbReference>
<evidence type="ECO:0000259" key="1">
    <source>
        <dbReference type="Pfam" id="PF03819"/>
    </source>
</evidence>
<dbReference type="CDD" id="cd11528">
    <property type="entry name" value="NTP-PPase_MazG_Nterm"/>
    <property type="match status" value="1"/>
</dbReference>
<dbReference type="NCBIfam" id="NF007113">
    <property type="entry name" value="PRK09562.1"/>
    <property type="match status" value="1"/>
</dbReference>
<dbReference type="Gene3D" id="1.10.287.1080">
    <property type="entry name" value="MazG-like"/>
    <property type="match status" value="2"/>
</dbReference>